<organism evidence="1 2">
    <name type="scientific">Cohnella nanjingensis</name>
    <dbReference type="NCBI Taxonomy" id="1387779"/>
    <lineage>
        <taxon>Bacteria</taxon>
        <taxon>Bacillati</taxon>
        <taxon>Bacillota</taxon>
        <taxon>Bacilli</taxon>
        <taxon>Bacillales</taxon>
        <taxon>Paenibacillaceae</taxon>
        <taxon>Cohnella</taxon>
    </lineage>
</organism>
<dbReference type="EMBL" id="JACJVP010000030">
    <property type="protein sequence ID" value="MBB6672828.1"/>
    <property type="molecule type" value="Genomic_DNA"/>
</dbReference>
<dbReference type="Proteomes" id="UP000547209">
    <property type="component" value="Unassembled WGS sequence"/>
</dbReference>
<dbReference type="AlphaFoldDB" id="A0A7X0RSE4"/>
<evidence type="ECO:0000313" key="2">
    <source>
        <dbReference type="Proteomes" id="UP000547209"/>
    </source>
</evidence>
<evidence type="ECO:0000313" key="1">
    <source>
        <dbReference type="EMBL" id="MBB6672828.1"/>
    </source>
</evidence>
<proteinExistence type="predicted"/>
<gene>
    <name evidence="1" type="ORF">H7C19_19275</name>
</gene>
<accession>A0A7X0RSE4</accession>
<reference evidence="1 2" key="1">
    <citation type="submission" date="2020-08" db="EMBL/GenBank/DDBJ databases">
        <title>Cohnella phylogeny.</title>
        <authorList>
            <person name="Dunlap C."/>
        </authorList>
    </citation>
    <scope>NUCLEOTIDE SEQUENCE [LARGE SCALE GENOMIC DNA]</scope>
    <source>
        <strain evidence="1 2">DSM 28246</strain>
    </source>
</reference>
<sequence length="204" mass="22109">MSSSVMDLSLSPVKEQTVYLTNGYLQGEGNQLTSLSAGKKIVLQHGKLKQNATVQHRAAGECFIGMFEVNADLAKQLKLTDNKRYKLMHDTATDIVRIVAAPVSAGSATLRQGPKLGAQALSIGYQLQSLLGIPDTRGFSMLVKHQDASKKLAVHTPSNLFERELRMAPGTSKALRLLPGVSYGLRYDQRTRTLLVTGGSSPRT</sequence>
<protein>
    <submittedName>
        <fullName evidence="1">Uncharacterized protein</fullName>
    </submittedName>
</protein>
<dbReference type="RefSeq" id="WP_185670673.1">
    <property type="nucleotide sequence ID" value="NZ_JACJVP010000030.1"/>
</dbReference>
<comment type="caution">
    <text evidence="1">The sequence shown here is derived from an EMBL/GenBank/DDBJ whole genome shotgun (WGS) entry which is preliminary data.</text>
</comment>
<name>A0A7X0RSE4_9BACL</name>
<keyword evidence="2" id="KW-1185">Reference proteome</keyword>